<evidence type="ECO:0000256" key="3">
    <source>
        <dbReference type="ARBA" id="ARBA00022670"/>
    </source>
</evidence>
<evidence type="ECO:0000256" key="5">
    <source>
        <dbReference type="ARBA" id="ARBA00022801"/>
    </source>
</evidence>
<keyword evidence="5" id="KW-0378">Hydrolase</keyword>
<evidence type="ECO:0000313" key="9">
    <source>
        <dbReference type="EMBL" id="OQW85832.1"/>
    </source>
</evidence>
<accession>A0A1W9KNT5</accession>
<evidence type="ECO:0000313" key="10">
    <source>
        <dbReference type="Proteomes" id="UP000192505"/>
    </source>
</evidence>
<proteinExistence type="predicted"/>
<dbReference type="InterPro" id="IPR019127">
    <property type="entry name" value="Exosortase"/>
</dbReference>
<dbReference type="GO" id="GO:0006508">
    <property type="term" value="P:proteolysis"/>
    <property type="evidence" value="ECO:0007669"/>
    <property type="project" value="UniProtKB-KW"/>
</dbReference>
<dbReference type="NCBIfam" id="TIGR04178">
    <property type="entry name" value="exo_archaeo"/>
    <property type="match status" value="1"/>
</dbReference>
<dbReference type="GO" id="GO:0008233">
    <property type="term" value="F:peptidase activity"/>
    <property type="evidence" value="ECO:0007669"/>
    <property type="project" value="UniProtKB-KW"/>
</dbReference>
<protein>
    <recommendedName>
        <fullName evidence="11">Exosortase/archaeosortase family protein</fullName>
    </recommendedName>
</protein>
<dbReference type="InterPro" id="IPR026392">
    <property type="entry name" value="Exo/Archaeosortase_dom"/>
</dbReference>
<dbReference type="EMBL" id="MTEI01000032">
    <property type="protein sequence ID" value="OQW85832.1"/>
    <property type="molecule type" value="Genomic_DNA"/>
</dbReference>
<dbReference type="AlphaFoldDB" id="A0A1W9KNT5"/>
<evidence type="ECO:0000256" key="4">
    <source>
        <dbReference type="ARBA" id="ARBA00022692"/>
    </source>
</evidence>
<evidence type="ECO:0000256" key="1">
    <source>
        <dbReference type="ARBA" id="ARBA00004651"/>
    </source>
</evidence>
<organism evidence="9 10">
    <name type="scientific">Rhodoferax ferrireducens</name>
    <dbReference type="NCBI Taxonomy" id="192843"/>
    <lineage>
        <taxon>Bacteria</taxon>
        <taxon>Pseudomonadati</taxon>
        <taxon>Pseudomonadota</taxon>
        <taxon>Betaproteobacteria</taxon>
        <taxon>Burkholderiales</taxon>
        <taxon>Comamonadaceae</taxon>
        <taxon>Rhodoferax</taxon>
    </lineage>
</organism>
<evidence type="ECO:0000256" key="6">
    <source>
        <dbReference type="ARBA" id="ARBA00022989"/>
    </source>
</evidence>
<feature type="transmembrane region" description="Helical" evidence="8">
    <location>
        <begin position="26"/>
        <end position="46"/>
    </location>
</feature>
<keyword evidence="2" id="KW-1003">Cell membrane</keyword>
<comment type="caution">
    <text evidence="9">The sequence shown here is derived from an EMBL/GenBank/DDBJ whole genome shotgun (WGS) entry which is preliminary data.</text>
</comment>
<sequence length="196" mass="21378">MKTKPRAGVDYYPDGFQTPPPRPWPLWIQIGVFALTFTVLQSLWALASGTALERIAVDQATVAPAAWLVNQLTPEMQALAVRSSIRAPGGGINILNGCEGFEVLFLLTSALLVAPLSWRRKAVGFFAGVLLVWLLNQGRILVLFYANRVDKELFALLHGTVAPLVIIVLVTIAFVFFLSKSNNTQQSESESLVGKA</sequence>
<keyword evidence="6 8" id="KW-1133">Transmembrane helix</keyword>
<keyword evidence="4 8" id="KW-0812">Transmembrane</keyword>
<evidence type="ECO:0000256" key="8">
    <source>
        <dbReference type="SAM" id="Phobius"/>
    </source>
</evidence>
<dbReference type="GO" id="GO:0005886">
    <property type="term" value="C:plasma membrane"/>
    <property type="evidence" value="ECO:0007669"/>
    <property type="project" value="UniProtKB-SubCell"/>
</dbReference>
<dbReference type="Proteomes" id="UP000192505">
    <property type="component" value="Unassembled WGS sequence"/>
</dbReference>
<feature type="transmembrane region" description="Helical" evidence="8">
    <location>
        <begin position="124"/>
        <end position="146"/>
    </location>
</feature>
<keyword evidence="7 8" id="KW-0472">Membrane</keyword>
<reference evidence="9 10" key="1">
    <citation type="submission" date="2017-01" db="EMBL/GenBank/DDBJ databases">
        <title>Novel large sulfur bacteria in the metagenomes of groundwater-fed chemosynthetic microbial mats in the Lake Huron basin.</title>
        <authorList>
            <person name="Sharrar A.M."/>
            <person name="Flood B.E."/>
            <person name="Bailey J.V."/>
            <person name="Jones D.S."/>
            <person name="Biddanda B."/>
            <person name="Ruberg S.A."/>
            <person name="Marcus D.N."/>
            <person name="Dick G.J."/>
        </authorList>
    </citation>
    <scope>NUCLEOTIDE SEQUENCE [LARGE SCALE GENOMIC DNA]</scope>
    <source>
        <strain evidence="9">A7</strain>
    </source>
</reference>
<comment type="subcellular location">
    <subcellularLocation>
        <location evidence="1">Cell membrane</location>
        <topology evidence="1">Multi-pass membrane protein</topology>
    </subcellularLocation>
</comment>
<keyword evidence="3" id="KW-0645">Protease</keyword>
<name>A0A1W9KNT5_9BURK</name>
<feature type="transmembrane region" description="Helical" evidence="8">
    <location>
        <begin position="153"/>
        <end position="178"/>
    </location>
</feature>
<evidence type="ECO:0000256" key="7">
    <source>
        <dbReference type="ARBA" id="ARBA00023136"/>
    </source>
</evidence>
<dbReference type="Pfam" id="PF09721">
    <property type="entry name" value="Exosortase_EpsH"/>
    <property type="match status" value="1"/>
</dbReference>
<evidence type="ECO:0008006" key="11">
    <source>
        <dbReference type="Google" id="ProtNLM"/>
    </source>
</evidence>
<evidence type="ECO:0000256" key="2">
    <source>
        <dbReference type="ARBA" id="ARBA00022475"/>
    </source>
</evidence>
<gene>
    <name evidence="9" type="ORF">BWK72_20230</name>
</gene>